<evidence type="ECO:0000256" key="1">
    <source>
        <dbReference type="PROSITE-ProRule" id="PRU00042"/>
    </source>
</evidence>
<keyword evidence="1" id="KW-0862">Zinc</keyword>
<keyword evidence="4" id="KW-1185">Reference proteome</keyword>
<dbReference type="PROSITE" id="PS00028">
    <property type="entry name" value="ZINC_FINGER_C2H2_1"/>
    <property type="match status" value="1"/>
</dbReference>
<dbReference type="Proteomes" id="UP000436088">
    <property type="component" value="Unassembled WGS sequence"/>
</dbReference>
<protein>
    <recommendedName>
        <fullName evidence="2">C2H2-type domain-containing protein</fullName>
    </recommendedName>
</protein>
<comment type="caution">
    <text evidence="3">The sequence shown here is derived from an EMBL/GenBank/DDBJ whole genome shotgun (WGS) entry which is preliminary data.</text>
</comment>
<proteinExistence type="predicted"/>
<dbReference type="Gene3D" id="3.30.160.60">
    <property type="entry name" value="Classic Zinc Finger"/>
    <property type="match status" value="1"/>
</dbReference>
<organism evidence="3 4">
    <name type="scientific">Hibiscus syriacus</name>
    <name type="common">Rose of Sharon</name>
    <dbReference type="NCBI Taxonomy" id="106335"/>
    <lineage>
        <taxon>Eukaryota</taxon>
        <taxon>Viridiplantae</taxon>
        <taxon>Streptophyta</taxon>
        <taxon>Embryophyta</taxon>
        <taxon>Tracheophyta</taxon>
        <taxon>Spermatophyta</taxon>
        <taxon>Magnoliopsida</taxon>
        <taxon>eudicotyledons</taxon>
        <taxon>Gunneridae</taxon>
        <taxon>Pentapetalae</taxon>
        <taxon>rosids</taxon>
        <taxon>malvids</taxon>
        <taxon>Malvales</taxon>
        <taxon>Malvaceae</taxon>
        <taxon>Malvoideae</taxon>
        <taxon>Hibiscus</taxon>
    </lineage>
</organism>
<evidence type="ECO:0000259" key="2">
    <source>
        <dbReference type="PROSITE" id="PS50157"/>
    </source>
</evidence>
<gene>
    <name evidence="3" type="ORF">F3Y22_tig00005856pilonHSYRG00084</name>
</gene>
<keyword evidence="1" id="KW-0863">Zinc-finger</keyword>
<feature type="domain" description="C2H2-type" evidence="2">
    <location>
        <begin position="139"/>
        <end position="166"/>
    </location>
</feature>
<dbReference type="InterPro" id="IPR036236">
    <property type="entry name" value="Znf_C2H2_sf"/>
</dbReference>
<dbReference type="PANTHER" id="PTHR46869">
    <property type="entry name" value="C2H2-LIKE ZINC FINGER PROTEIN"/>
    <property type="match status" value="1"/>
</dbReference>
<evidence type="ECO:0000313" key="3">
    <source>
        <dbReference type="EMBL" id="KAE8727180.1"/>
    </source>
</evidence>
<keyword evidence="1" id="KW-0479">Metal-binding</keyword>
<dbReference type="SUPFAM" id="SSF57667">
    <property type="entry name" value="beta-beta-alpha zinc fingers"/>
    <property type="match status" value="1"/>
</dbReference>
<reference evidence="3" key="1">
    <citation type="submission" date="2019-09" db="EMBL/GenBank/DDBJ databases">
        <title>Draft genome information of white flower Hibiscus syriacus.</title>
        <authorList>
            <person name="Kim Y.-M."/>
        </authorList>
    </citation>
    <scope>NUCLEOTIDE SEQUENCE [LARGE SCALE GENOMIC DNA]</scope>
    <source>
        <strain evidence="3">YM2019G1</strain>
    </source>
</reference>
<dbReference type="AlphaFoldDB" id="A0A6A3CDA5"/>
<dbReference type="PROSITE" id="PS50157">
    <property type="entry name" value="ZINC_FINGER_C2H2_2"/>
    <property type="match status" value="1"/>
</dbReference>
<evidence type="ECO:0000313" key="4">
    <source>
        <dbReference type="Proteomes" id="UP000436088"/>
    </source>
</evidence>
<sequence length="178" mass="20495">MLIQFDLFYLLAYTSIQEIETAHKKVNTHFSIESSLATWISFFYTFIFIELTQQAIGSSLVDVSSKISHPVSSKRSFFFIWILLFELRFVSMEKKSGKRKANEIMGFQGYGLRDNPKKSWKYLGSKVDDNATISSTLGFQCKACGKQFESTNALFGHTRHHSAKERKDVKCQECGRKF</sequence>
<dbReference type="InterPro" id="IPR013087">
    <property type="entry name" value="Znf_C2H2_type"/>
</dbReference>
<dbReference type="PANTHER" id="PTHR46869:SF9">
    <property type="entry name" value="C2H2-TYPE DOMAIN-CONTAINING PROTEIN"/>
    <property type="match status" value="1"/>
</dbReference>
<dbReference type="Pfam" id="PF13912">
    <property type="entry name" value="zf-C2H2_6"/>
    <property type="match status" value="1"/>
</dbReference>
<dbReference type="EMBL" id="VEPZ02000316">
    <property type="protein sequence ID" value="KAE8727180.1"/>
    <property type="molecule type" value="Genomic_DNA"/>
</dbReference>
<name>A0A6A3CDA5_HIBSY</name>
<accession>A0A6A3CDA5</accession>
<dbReference type="GO" id="GO:0008270">
    <property type="term" value="F:zinc ion binding"/>
    <property type="evidence" value="ECO:0007669"/>
    <property type="project" value="UniProtKB-KW"/>
</dbReference>